<dbReference type="InterPro" id="IPR036388">
    <property type="entry name" value="WH-like_DNA-bd_sf"/>
</dbReference>
<organism evidence="2 3">
    <name type="scientific">Candidatus Kerfeldbacteria bacterium RIFCSPHIGHO2_12_FULL_48_17</name>
    <dbReference type="NCBI Taxonomy" id="1798542"/>
    <lineage>
        <taxon>Bacteria</taxon>
        <taxon>Candidatus Kerfeldiibacteriota</taxon>
    </lineage>
</organism>
<dbReference type="PANTHER" id="PTHR34293">
    <property type="entry name" value="HTH-TYPE TRANSCRIPTIONAL REGULATOR TRMBL2"/>
    <property type="match status" value="1"/>
</dbReference>
<protein>
    <recommendedName>
        <fullName evidence="1">Transcription regulator TrmB N-terminal domain-containing protein</fullName>
    </recommendedName>
</protein>
<feature type="domain" description="Transcription regulator TrmB N-terminal" evidence="1">
    <location>
        <begin position="6"/>
        <end position="72"/>
    </location>
</feature>
<dbReference type="EMBL" id="MHKD01000018">
    <property type="protein sequence ID" value="OGY84084.1"/>
    <property type="molecule type" value="Genomic_DNA"/>
</dbReference>
<dbReference type="InterPro" id="IPR002831">
    <property type="entry name" value="Tscrpt_reg_TrmB_N"/>
</dbReference>
<proteinExistence type="predicted"/>
<dbReference type="AlphaFoldDB" id="A0A1G2B4I7"/>
<dbReference type="InterPro" id="IPR036390">
    <property type="entry name" value="WH_DNA-bd_sf"/>
</dbReference>
<dbReference type="PANTHER" id="PTHR34293:SF1">
    <property type="entry name" value="HTH-TYPE TRANSCRIPTIONAL REGULATOR TRMBL2"/>
    <property type="match status" value="1"/>
</dbReference>
<evidence type="ECO:0000259" key="1">
    <source>
        <dbReference type="Pfam" id="PF01978"/>
    </source>
</evidence>
<dbReference type="InterPro" id="IPR051797">
    <property type="entry name" value="TrmB-like"/>
</dbReference>
<gene>
    <name evidence="2" type="ORF">A3F54_00850</name>
</gene>
<reference evidence="2 3" key="1">
    <citation type="journal article" date="2016" name="Nat. Commun.">
        <title>Thousands of microbial genomes shed light on interconnected biogeochemical processes in an aquifer system.</title>
        <authorList>
            <person name="Anantharaman K."/>
            <person name="Brown C.T."/>
            <person name="Hug L.A."/>
            <person name="Sharon I."/>
            <person name="Castelle C.J."/>
            <person name="Probst A.J."/>
            <person name="Thomas B.C."/>
            <person name="Singh A."/>
            <person name="Wilkins M.J."/>
            <person name="Karaoz U."/>
            <person name="Brodie E.L."/>
            <person name="Williams K.H."/>
            <person name="Hubbard S.S."/>
            <person name="Banfield J.F."/>
        </authorList>
    </citation>
    <scope>NUCLEOTIDE SEQUENCE [LARGE SCALE GENOMIC DNA]</scope>
</reference>
<dbReference type="SUPFAM" id="SSF46785">
    <property type="entry name" value="Winged helix' DNA-binding domain"/>
    <property type="match status" value="1"/>
</dbReference>
<dbReference type="Gene3D" id="1.10.10.10">
    <property type="entry name" value="Winged helix-like DNA-binding domain superfamily/Winged helix DNA-binding domain"/>
    <property type="match status" value="1"/>
</dbReference>
<name>A0A1G2B4I7_9BACT</name>
<evidence type="ECO:0000313" key="3">
    <source>
        <dbReference type="Proteomes" id="UP000176952"/>
    </source>
</evidence>
<comment type="caution">
    <text evidence="2">The sequence shown here is derived from an EMBL/GenBank/DDBJ whole genome shotgun (WGS) entry which is preliminary data.</text>
</comment>
<accession>A0A1G2B4I7</accession>
<evidence type="ECO:0000313" key="2">
    <source>
        <dbReference type="EMBL" id="OGY84084.1"/>
    </source>
</evidence>
<dbReference type="Proteomes" id="UP000176952">
    <property type="component" value="Unassembled WGS sequence"/>
</dbReference>
<dbReference type="Pfam" id="PF01978">
    <property type="entry name" value="TrmB"/>
    <property type="match status" value="1"/>
</dbReference>
<sequence>MLNEQLQNLGFSKNQAQVYLTLFDLGQTKVGPIIQRTGFHRNIIYRALDELIARKLVHRLSKRGVFYYEPASTEQLIFELDQKKSLAEQVLLELARKRAQPTSEVFVLSGKQGVADLFNAVLAEDDDLYLIGANGAGFRDHRDEALKFDRKRVAKGIRRFHLAIETTRGSELNALPDTQVKYLPGNFSSPLVIWVFGSVVAQVLWEKPETIFLIRNKKLAEDYRKYFQLLWSNDVQTLRGADGARTFLEDTLNYKDIYWIGGNGGVEKFHPEVWREHIPKREAKQVFWHDLVDPDTHLSRLQDHGNPIGPYLEMKILPAAVASPHVICIYGNKVANIVWKKDSIINIIEDKDVAEGYLKYWKYLWGLSKKGKRDK</sequence>